<evidence type="ECO:0000256" key="3">
    <source>
        <dbReference type="ARBA" id="ARBA00022676"/>
    </source>
</evidence>
<dbReference type="EMBL" id="VXMH01000019">
    <property type="protein sequence ID" value="MYC94181.1"/>
    <property type="molecule type" value="Genomic_DNA"/>
</dbReference>
<evidence type="ECO:0000256" key="8">
    <source>
        <dbReference type="SAM" id="Phobius"/>
    </source>
</evidence>
<keyword evidence="4" id="KW-0808">Transferase</keyword>
<keyword evidence="7 8" id="KW-0472">Membrane</keyword>
<dbReference type="GO" id="GO:0005886">
    <property type="term" value="C:plasma membrane"/>
    <property type="evidence" value="ECO:0007669"/>
    <property type="project" value="UniProtKB-SubCell"/>
</dbReference>
<keyword evidence="2" id="KW-1003">Cell membrane</keyword>
<evidence type="ECO:0000256" key="2">
    <source>
        <dbReference type="ARBA" id="ARBA00022475"/>
    </source>
</evidence>
<evidence type="ECO:0000256" key="6">
    <source>
        <dbReference type="ARBA" id="ARBA00022989"/>
    </source>
</evidence>
<dbReference type="PANTHER" id="PTHR33908:SF11">
    <property type="entry name" value="MEMBRANE PROTEIN"/>
    <property type="match status" value="1"/>
</dbReference>
<feature type="transmembrane region" description="Helical" evidence="8">
    <location>
        <begin position="324"/>
        <end position="343"/>
    </location>
</feature>
<sequence length="814" mass="88979">MLKMTARPSLLRCAIFVAILALAAFVRFYCLTCSSLWHDEGNSWAVAQRSFDQIARDAAADIHPPGYYWLLKLWAGPAGFSAWGMRSLSALAGLLSVAVVYRIAQEMAAGTAGNSYKFAPLAAFLAALSPFQVYYSQEARMYALLTLEGSVLMWSLFAMGRRVAAQGLSRSLARYAALYLLAAAAGLWTHYIFALLVAAAGGAAVWWWLGSRAPQRAEGRERGFDTPVYGTASDRWKPFLLFLVLNFLALLAYSPWLPTGVERLLSWPSQEGAAGALEGLRLTLQTLAAGTVRTGPELAWGWLLLAAVLPICGLWNLRRSDAGAALILWLLLPLGAMAGFGLVSPPFLKFLLTLSPAWCLAAAACPRCLPAQTISLSPLSWFPASQSRAGKGDPKAYPLPLSSVAAGSIAVLAAVLAVTALPPYYADPAARDNYAGIARTVAALGDPDRDIVVLNAPGQADVWRFYDVGFDFIPLPADRPPDRAGTERTLEKETAERRRIFAVFWATEQSDREGIVENWLGRHAFKGWENWQGNVRFATFSMPNGLTCNTLDEPHLFDDVAELFELCLSQEPLAPGDTLMVGLRWRPLRTPDRRLKVTVQLLDARDQVIVQRDGEPAGGSLPATAWKTGELVTDNHGLSLPFGTPPGDYRLIAAVYDAETGSRLSVDSGDAVELARPRIIRPEQEPPVSIIPLQHRTSLDFGRLEAVGYSYHRKAFAHAPSTALSAGEMLQVTLYWKAPSPLPPDWPEDLRMRLVLGDQSAEAPLAGGNYPTGRWRAGELVRSAFEIQFDGSDPMLWLEVENTRKRLGRIPHIE</sequence>
<keyword evidence="5 8" id="KW-0812">Transmembrane</keyword>
<feature type="transmembrane region" description="Helical" evidence="8">
    <location>
        <begin position="194"/>
        <end position="210"/>
    </location>
</feature>
<dbReference type="GO" id="GO:0009103">
    <property type="term" value="P:lipopolysaccharide biosynthetic process"/>
    <property type="evidence" value="ECO:0007669"/>
    <property type="project" value="UniProtKB-ARBA"/>
</dbReference>
<gene>
    <name evidence="9" type="ORF">F4X14_04355</name>
</gene>
<evidence type="ECO:0000256" key="5">
    <source>
        <dbReference type="ARBA" id="ARBA00022692"/>
    </source>
</evidence>
<feature type="transmembrane region" description="Helical" evidence="8">
    <location>
        <begin position="141"/>
        <end position="160"/>
    </location>
</feature>
<keyword evidence="3" id="KW-0328">Glycosyltransferase</keyword>
<evidence type="ECO:0000256" key="7">
    <source>
        <dbReference type="ARBA" id="ARBA00023136"/>
    </source>
</evidence>
<keyword evidence="6 8" id="KW-1133">Transmembrane helix</keyword>
<evidence type="ECO:0000256" key="1">
    <source>
        <dbReference type="ARBA" id="ARBA00004651"/>
    </source>
</evidence>
<protein>
    <submittedName>
        <fullName evidence="9">Uncharacterized protein</fullName>
    </submittedName>
</protein>
<organism evidence="9">
    <name type="scientific">Caldilineaceae bacterium SB0661_bin_32</name>
    <dbReference type="NCBI Taxonomy" id="2605255"/>
    <lineage>
        <taxon>Bacteria</taxon>
        <taxon>Bacillati</taxon>
        <taxon>Chloroflexota</taxon>
        <taxon>Caldilineae</taxon>
        <taxon>Caldilineales</taxon>
        <taxon>Caldilineaceae</taxon>
    </lineage>
</organism>
<reference evidence="9" key="1">
    <citation type="submission" date="2019-09" db="EMBL/GenBank/DDBJ databases">
        <title>Characterisation of the sponge microbiome using genome-centric metagenomics.</title>
        <authorList>
            <person name="Engelberts J.P."/>
            <person name="Robbins S.J."/>
            <person name="De Goeij J.M."/>
            <person name="Aranda M."/>
            <person name="Bell S.C."/>
            <person name="Webster N.S."/>
        </authorList>
    </citation>
    <scope>NUCLEOTIDE SEQUENCE</scope>
    <source>
        <strain evidence="9">SB0661_bin_32</strain>
    </source>
</reference>
<name>A0A6B1D308_9CHLR</name>
<dbReference type="GO" id="GO:0016763">
    <property type="term" value="F:pentosyltransferase activity"/>
    <property type="evidence" value="ECO:0007669"/>
    <property type="project" value="TreeGrafter"/>
</dbReference>
<feature type="transmembrane region" description="Helical" evidence="8">
    <location>
        <begin position="299"/>
        <end position="317"/>
    </location>
</feature>
<comment type="caution">
    <text evidence="9">The sequence shown here is derived from an EMBL/GenBank/DDBJ whole genome shotgun (WGS) entry which is preliminary data.</text>
</comment>
<feature type="transmembrane region" description="Helical" evidence="8">
    <location>
        <begin position="239"/>
        <end position="257"/>
    </location>
</feature>
<evidence type="ECO:0000313" key="9">
    <source>
        <dbReference type="EMBL" id="MYC94181.1"/>
    </source>
</evidence>
<dbReference type="InterPro" id="IPR050297">
    <property type="entry name" value="LipidA_mod_glycosyltrf_83"/>
</dbReference>
<feature type="transmembrane region" description="Helical" evidence="8">
    <location>
        <begin position="172"/>
        <end position="188"/>
    </location>
</feature>
<dbReference type="PANTHER" id="PTHR33908">
    <property type="entry name" value="MANNOSYLTRANSFERASE YKCB-RELATED"/>
    <property type="match status" value="1"/>
</dbReference>
<evidence type="ECO:0000256" key="4">
    <source>
        <dbReference type="ARBA" id="ARBA00022679"/>
    </source>
</evidence>
<dbReference type="AlphaFoldDB" id="A0A6B1D308"/>
<feature type="transmembrane region" description="Helical" evidence="8">
    <location>
        <begin position="116"/>
        <end position="135"/>
    </location>
</feature>
<feature type="transmembrane region" description="Helical" evidence="8">
    <location>
        <begin position="83"/>
        <end position="104"/>
    </location>
</feature>
<comment type="subcellular location">
    <subcellularLocation>
        <location evidence="1">Cell membrane</location>
        <topology evidence="1">Multi-pass membrane protein</topology>
    </subcellularLocation>
</comment>
<accession>A0A6B1D308</accession>
<proteinExistence type="predicted"/>